<dbReference type="GO" id="GO:0003697">
    <property type="term" value="F:single-stranded DNA binding"/>
    <property type="evidence" value="ECO:0007669"/>
    <property type="project" value="InterPro"/>
</dbReference>
<dbReference type="GeneID" id="16077901"/>
<dbReference type="Proteomes" id="UP000007799">
    <property type="component" value="Unassembled WGS sequence"/>
</dbReference>
<dbReference type="Pfam" id="PF15490">
    <property type="entry name" value="Ten1_2"/>
    <property type="match status" value="1"/>
</dbReference>
<keyword evidence="2" id="KW-1185">Reference proteome</keyword>
<dbReference type="EMBL" id="GL832958">
    <property type="protein sequence ID" value="EGD80743.1"/>
    <property type="molecule type" value="Genomic_DNA"/>
</dbReference>
<evidence type="ECO:0000313" key="1">
    <source>
        <dbReference type="EMBL" id="EGD80743.1"/>
    </source>
</evidence>
<dbReference type="InterPro" id="IPR012340">
    <property type="entry name" value="NA-bd_OB-fold"/>
</dbReference>
<reference evidence="1" key="1">
    <citation type="submission" date="2009-08" db="EMBL/GenBank/DDBJ databases">
        <title>Annotation of Salpingoeca rosetta.</title>
        <authorList>
            <consortium name="The Broad Institute Genome Sequencing Platform"/>
            <person name="Russ C."/>
            <person name="Cuomo C."/>
            <person name="Burger G."/>
            <person name="Gray M.W."/>
            <person name="Holland P.W.H."/>
            <person name="King N."/>
            <person name="Lang F.B.F."/>
            <person name="Roger A.J."/>
            <person name="Ruiz-Trillo I."/>
            <person name="Young S.K."/>
            <person name="Zeng Q."/>
            <person name="Gargeya S."/>
            <person name="Alvarado L."/>
            <person name="Berlin A."/>
            <person name="Chapman S.B."/>
            <person name="Chen Z."/>
            <person name="Freedman E."/>
            <person name="Gellesch M."/>
            <person name="Goldberg J."/>
            <person name="Griggs A."/>
            <person name="Gujja S."/>
            <person name="Heilman E."/>
            <person name="Heiman D."/>
            <person name="Howarth C."/>
            <person name="Mehta T."/>
            <person name="Neiman D."/>
            <person name="Pearson M."/>
            <person name="Roberts A."/>
            <person name="Saif S."/>
            <person name="Shea T."/>
            <person name="Shenoy N."/>
            <person name="Sisk P."/>
            <person name="Stolte C."/>
            <person name="Sykes S."/>
            <person name="White J."/>
            <person name="Yandava C."/>
            <person name="Haas B."/>
            <person name="Nusbaum C."/>
            <person name="Birren B."/>
        </authorList>
    </citation>
    <scope>NUCLEOTIDE SEQUENCE [LARGE SCALE GENOMIC DNA]</scope>
    <source>
        <strain evidence="1">ATCC 50818</strain>
    </source>
</reference>
<evidence type="ECO:0000313" key="2">
    <source>
        <dbReference type="Proteomes" id="UP000007799"/>
    </source>
</evidence>
<accession>F2U015</accession>
<dbReference type="Gene3D" id="2.40.50.140">
    <property type="entry name" value="Nucleic acid-binding proteins"/>
    <property type="match status" value="1"/>
</dbReference>
<sequence length="122" mass="13332">MWGIVSRDAHVVLLPSHVSSLPPGQCVRVVGALHSFDLSTQTMVLGHRGARVRINAALLGPVPIRRGDIWTILGYTAHDQTSVIVVEAQAGRITPDVDVPLLERCIDARQRYLEQLHPSSAQ</sequence>
<dbReference type="GO" id="GO:1990879">
    <property type="term" value="C:CST complex"/>
    <property type="evidence" value="ECO:0007669"/>
    <property type="project" value="InterPro"/>
</dbReference>
<dbReference type="InParanoid" id="F2U015"/>
<dbReference type="RefSeq" id="XP_004997304.1">
    <property type="nucleotide sequence ID" value="XM_004997247.1"/>
</dbReference>
<organism evidence="2">
    <name type="scientific">Salpingoeca rosetta (strain ATCC 50818 / BSB-021)</name>
    <dbReference type="NCBI Taxonomy" id="946362"/>
    <lineage>
        <taxon>Eukaryota</taxon>
        <taxon>Choanoflagellata</taxon>
        <taxon>Craspedida</taxon>
        <taxon>Salpingoecidae</taxon>
        <taxon>Salpingoeca</taxon>
    </lineage>
</organism>
<dbReference type="AlphaFoldDB" id="F2U015"/>
<proteinExistence type="predicted"/>
<dbReference type="KEGG" id="sre:PTSG_11709"/>
<name>F2U015_SALR5</name>
<dbReference type="InterPro" id="IPR029146">
    <property type="entry name" value="Ten1_animal_plant"/>
</dbReference>
<protein>
    <submittedName>
        <fullName evidence="1">Uncharacterized protein</fullName>
    </submittedName>
</protein>
<gene>
    <name evidence="1" type="ORF">PTSG_11709</name>
</gene>